<evidence type="ECO:0000256" key="1">
    <source>
        <dbReference type="ARBA" id="ARBA00004651"/>
    </source>
</evidence>
<keyword evidence="13" id="KW-1185">Reference proteome</keyword>
<gene>
    <name evidence="11" type="primary">livH</name>
    <name evidence="11" type="ORF">ARMA_1997</name>
    <name evidence="12" type="ORF">SE16_14840</name>
</gene>
<evidence type="ECO:0000313" key="12">
    <source>
        <dbReference type="EMBL" id="KPL86539.1"/>
    </source>
</evidence>
<proteinExistence type="inferred from homology"/>
<feature type="transmembrane region" description="Helical" evidence="10">
    <location>
        <begin position="39"/>
        <end position="58"/>
    </location>
</feature>
<evidence type="ECO:0000256" key="10">
    <source>
        <dbReference type="SAM" id="Phobius"/>
    </source>
</evidence>
<dbReference type="InParanoid" id="A0A0M8K7W3"/>
<dbReference type="InterPro" id="IPR001851">
    <property type="entry name" value="ABC_transp_permease"/>
</dbReference>
<feature type="transmembrane region" description="Helical" evidence="10">
    <location>
        <begin position="161"/>
        <end position="178"/>
    </location>
</feature>
<evidence type="ECO:0000313" key="14">
    <source>
        <dbReference type="Proteomes" id="UP000050502"/>
    </source>
</evidence>
<keyword evidence="8 10" id="KW-0472">Membrane</keyword>
<dbReference type="PANTHER" id="PTHR11795">
    <property type="entry name" value="BRANCHED-CHAIN AMINO ACID TRANSPORT SYSTEM PERMEASE PROTEIN LIVH"/>
    <property type="match status" value="1"/>
</dbReference>
<dbReference type="AlphaFoldDB" id="A0A0M8K7W3"/>
<organism evidence="11 13">
    <name type="scientific">Ardenticatena maritima</name>
    <dbReference type="NCBI Taxonomy" id="872965"/>
    <lineage>
        <taxon>Bacteria</taxon>
        <taxon>Bacillati</taxon>
        <taxon>Chloroflexota</taxon>
        <taxon>Ardenticatenia</taxon>
        <taxon>Ardenticatenales</taxon>
        <taxon>Ardenticatenaceae</taxon>
        <taxon>Ardenticatena</taxon>
    </lineage>
</organism>
<feature type="transmembrane region" description="Helical" evidence="10">
    <location>
        <begin position="282"/>
        <end position="301"/>
    </location>
</feature>
<evidence type="ECO:0000256" key="4">
    <source>
        <dbReference type="ARBA" id="ARBA00022519"/>
    </source>
</evidence>
<evidence type="ECO:0000256" key="5">
    <source>
        <dbReference type="ARBA" id="ARBA00022692"/>
    </source>
</evidence>
<dbReference type="PANTHER" id="PTHR11795:SF371">
    <property type="entry name" value="HIGH-AFFINITY BRANCHED-CHAIN AMINO ACID TRANSPORT SYSTEM PERMEASE PROTEIN LIVH"/>
    <property type="match status" value="1"/>
</dbReference>
<dbReference type="GO" id="GO:0005886">
    <property type="term" value="C:plasma membrane"/>
    <property type="evidence" value="ECO:0007669"/>
    <property type="project" value="UniProtKB-SubCell"/>
</dbReference>
<feature type="transmembrane region" description="Helical" evidence="10">
    <location>
        <begin position="242"/>
        <end position="270"/>
    </location>
</feature>
<dbReference type="CDD" id="cd06582">
    <property type="entry name" value="TM_PBP1_LivH_like"/>
    <property type="match status" value="1"/>
</dbReference>
<dbReference type="PATRIC" id="fig|872965.6.peg.2618"/>
<keyword evidence="4" id="KW-0997">Cell inner membrane</keyword>
<feature type="transmembrane region" description="Helical" evidence="10">
    <location>
        <begin position="104"/>
        <end position="126"/>
    </location>
</feature>
<evidence type="ECO:0000256" key="2">
    <source>
        <dbReference type="ARBA" id="ARBA00022448"/>
    </source>
</evidence>
<comment type="caution">
    <text evidence="11">The sequence shown here is derived from an EMBL/GenBank/DDBJ whole genome shotgun (WGS) entry which is preliminary data.</text>
</comment>
<dbReference type="InterPro" id="IPR052157">
    <property type="entry name" value="BCAA_transport_permease"/>
</dbReference>
<dbReference type="Proteomes" id="UP000050502">
    <property type="component" value="Unassembled WGS sequence"/>
</dbReference>
<dbReference type="STRING" id="872965.SE16_14840"/>
<reference evidence="13" key="3">
    <citation type="submission" date="2015-08" db="EMBL/GenBank/DDBJ databases">
        <title>Draft Genome Sequence of a Heterotrophic Facultative Anaerobic Bacterium Ardenticatena maritima Strain 110S.</title>
        <authorList>
            <person name="Kawaichi S."/>
            <person name="Yoshida T."/>
            <person name="Sako Y."/>
            <person name="Nakamura R."/>
        </authorList>
    </citation>
    <scope>NUCLEOTIDE SEQUENCE [LARGE SCALE GENOMIC DNA]</scope>
    <source>
        <strain evidence="13">110S</strain>
    </source>
</reference>
<keyword evidence="2" id="KW-0813">Transport</keyword>
<evidence type="ECO:0000313" key="13">
    <source>
        <dbReference type="Proteomes" id="UP000037784"/>
    </source>
</evidence>
<dbReference type="GO" id="GO:0005304">
    <property type="term" value="F:L-valine transmembrane transporter activity"/>
    <property type="evidence" value="ECO:0007669"/>
    <property type="project" value="TreeGrafter"/>
</dbReference>
<dbReference type="GO" id="GO:0015188">
    <property type="term" value="F:L-isoleucine transmembrane transporter activity"/>
    <property type="evidence" value="ECO:0007669"/>
    <property type="project" value="TreeGrafter"/>
</dbReference>
<dbReference type="Pfam" id="PF02653">
    <property type="entry name" value="BPD_transp_2"/>
    <property type="match status" value="1"/>
</dbReference>
<sequence>MNIELLANQLVIGITIGSYLALIALGYTMVYGILELINFAHGDIFAFGFLFSLTILQFLNLEYPLSVPQIIYILVPVMLLTMLAAGLLNVFIDRIAYRPLRNAPRLAPLITAVGASFALENLFAIWKGPSQIFYPPYVPRVDILREWLGIETIIGFSTTDLMLLVVTIPLMVLLSVFVRRTKLGKAMRATAQDREAAAMMGINVERVIMSTFFIGGALAGAAGMVFGLYLNTGRYLMGFEAGLMAFTAAVLGGIGNIAGAVLGGYFIGIFKALSDLYLPSEWTRAVVFAILVLVLVFRPAGLLGQATQEKV</sequence>
<feature type="transmembrane region" description="Helical" evidence="10">
    <location>
        <begin position="207"/>
        <end position="230"/>
    </location>
</feature>
<dbReference type="GO" id="GO:0042941">
    <property type="term" value="P:D-alanine transmembrane transport"/>
    <property type="evidence" value="ECO:0007669"/>
    <property type="project" value="TreeGrafter"/>
</dbReference>
<evidence type="ECO:0000313" key="11">
    <source>
        <dbReference type="EMBL" id="GAP63575.1"/>
    </source>
</evidence>
<evidence type="ECO:0000256" key="3">
    <source>
        <dbReference type="ARBA" id="ARBA00022475"/>
    </source>
</evidence>
<keyword evidence="3" id="KW-1003">Cell membrane</keyword>
<evidence type="ECO:0000256" key="9">
    <source>
        <dbReference type="ARBA" id="ARBA00037998"/>
    </source>
</evidence>
<dbReference type="GO" id="GO:1903806">
    <property type="term" value="P:L-isoleucine import across plasma membrane"/>
    <property type="evidence" value="ECO:0007669"/>
    <property type="project" value="TreeGrafter"/>
</dbReference>
<feature type="transmembrane region" description="Helical" evidence="10">
    <location>
        <begin position="70"/>
        <end position="92"/>
    </location>
</feature>
<evidence type="ECO:0000256" key="6">
    <source>
        <dbReference type="ARBA" id="ARBA00022970"/>
    </source>
</evidence>
<keyword evidence="7 10" id="KW-1133">Transmembrane helix</keyword>
<keyword evidence="6" id="KW-0029">Amino-acid transport</keyword>
<comment type="similarity">
    <text evidence="9">Belongs to the binding-protein-dependent transport system permease family. LivHM subfamily.</text>
</comment>
<feature type="transmembrane region" description="Helical" evidence="10">
    <location>
        <begin position="6"/>
        <end position="27"/>
    </location>
</feature>
<evidence type="ECO:0000256" key="7">
    <source>
        <dbReference type="ARBA" id="ARBA00022989"/>
    </source>
</evidence>
<accession>A0A0M8K7W3</accession>
<name>A0A0M8K7W3_9CHLR</name>
<dbReference type="EMBL" id="BBZA01000165">
    <property type="protein sequence ID" value="GAP63575.1"/>
    <property type="molecule type" value="Genomic_DNA"/>
</dbReference>
<evidence type="ECO:0000256" key="8">
    <source>
        <dbReference type="ARBA" id="ARBA00023136"/>
    </source>
</evidence>
<dbReference type="RefSeq" id="WP_054493389.1">
    <property type="nucleotide sequence ID" value="NZ_BBZA01000165.1"/>
</dbReference>
<dbReference type="GO" id="GO:0015190">
    <property type="term" value="F:L-leucine transmembrane transporter activity"/>
    <property type="evidence" value="ECO:0007669"/>
    <property type="project" value="TreeGrafter"/>
</dbReference>
<dbReference type="EMBL" id="LGKN01000009">
    <property type="protein sequence ID" value="KPL86539.1"/>
    <property type="molecule type" value="Genomic_DNA"/>
</dbReference>
<dbReference type="GO" id="GO:0015808">
    <property type="term" value="P:L-alanine transport"/>
    <property type="evidence" value="ECO:0007669"/>
    <property type="project" value="TreeGrafter"/>
</dbReference>
<dbReference type="Proteomes" id="UP000037784">
    <property type="component" value="Unassembled WGS sequence"/>
</dbReference>
<protein>
    <submittedName>
        <fullName evidence="12">ABC transporter permease</fullName>
    </submittedName>
    <submittedName>
        <fullName evidence="11">Branched-chain amino acid transport system permease protein</fullName>
    </submittedName>
</protein>
<reference evidence="11 13" key="1">
    <citation type="journal article" date="2015" name="Genome Announc.">
        <title>Draft Genome Sequence of a Heterotrophic Facultative Anaerobic Thermophilic Bacterium, Ardenticatena maritima Strain 110ST.</title>
        <authorList>
            <person name="Kawaichi S."/>
            <person name="Yoshida T."/>
            <person name="Sako Y."/>
            <person name="Nakamura R."/>
        </authorList>
    </citation>
    <scope>NUCLEOTIDE SEQUENCE [LARGE SCALE GENOMIC DNA]</scope>
    <source>
        <strain evidence="11 13">110S</strain>
    </source>
</reference>
<dbReference type="GO" id="GO:0015192">
    <property type="term" value="F:L-phenylalanine transmembrane transporter activity"/>
    <property type="evidence" value="ECO:0007669"/>
    <property type="project" value="TreeGrafter"/>
</dbReference>
<comment type="subcellular location">
    <subcellularLocation>
        <location evidence="1">Cell membrane</location>
        <topology evidence="1">Multi-pass membrane protein</topology>
    </subcellularLocation>
</comment>
<dbReference type="OrthoDB" id="9807115at2"/>
<keyword evidence="5 10" id="KW-0812">Transmembrane</keyword>
<reference evidence="12 14" key="2">
    <citation type="submission" date="2015-07" db="EMBL/GenBank/DDBJ databases">
        <title>Whole genome sequence of Ardenticatena maritima DSM 23922.</title>
        <authorList>
            <person name="Hemp J."/>
            <person name="Ward L.M."/>
            <person name="Pace L.A."/>
            <person name="Fischer W.W."/>
        </authorList>
    </citation>
    <scope>NUCLEOTIDE SEQUENCE [LARGE SCALE GENOMIC DNA]</scope>
    <source>
        <strain evidence="12 14">110S</strain>
    </source>
</reference>